<evidence type="ECO:0000313" key="1">
    <source>
        <dbReference type="EMBL" id="EGG24805.1"/>
    </source>
</evidence>
<protein>
    <submittedName>
        <fullName evidence="1">Uncharacterized protein</fullName>
    </submittedName>
</protein>
<reference evidence="2" key="1">
    <citation type="journal article" date="2011" name="Genome Res.">
        <title>Phylogeny-wide analysis of social amoeba genomes highlights ancient origins for complex intercellular communication.</title>
        <authorList>
            <person name="Heidel A.J."/>
            <person name="Lawal H.M."/>
            <person name="Felder M."/>
            <person name="Schilde C."/>
            <person name="Helps N.R."/>
            <person name="Tunggal B."/>
            <person name="Rivero F."/>
            <person name="John U."/>
            <person name="Schleicher M."/>
            <person name="Eichinger L."/>
            <person name="Platzer M."/>
            <person name="Noegel A.A."/>
            <person name="Schaap P."/>
            <person name="Gloeckner G."/>
        </authorList>
    </citation>
    <scope>NUCLEOTIDE SEQUENCE [LARGE SCALE GENOMIC DNA]</scope>
    <source>
        <strain evidence="2">SH3</strain>
    </source>
</reference>
<dbReference type="EMBL" id="GL883006">
    <property type="protein sequence ID" value="EGG24805.1"/>
    <property type="molecule type" value="Genomic_DNA"/>
</dbReference>
<sequence>MASNVGGGGASQSSNKPQFFWLLAVPLIATLVRGGLDIGHEVWNENRG</sequence>
<name>F4PGH1_CACFS</name>
<dbReference type="AlphaFoldDB" id="F4PGH1"/>
<dbReference type="KEGG" id="dfa:DFA_03049"/>
<dbReference type="GeneID" id="14877262"/>
<evidence type="ECO:0000313" key="2">
    <source>
        <dbReference type="Proteomes" id="UP000007797"/>
    </source>
</evidence>
<proteinExistence type="predicted"/>
<keyword evidence="2" id="KW-1185">Reference proteome</keyword>
<dbReference type="RefSeq" id="XP_004362656.1">
    <property type="nucleotide sequence ID" value="XM_004362599.1"/>
</dbReference>
<organism evidence="1 2">
    <name type="scientific">Cavenderia fasciculata</name>
    <name type="common">Slime mold</name>
    <name type="synonym">Dictyostelium fasciculatum</name>
    <dbReference type="NCBI Taxonomy" id="261658"/>
    <lineage>
        <taxon>Eukaryota</taxon>
        <taxon>Amoebozoa</taxon>
        <taxon>Evosea</taxon>
        <taxon>Eumycetozoa</taxon>
        <taxon>Dictyostelia</taxon>
        <taxon>Acytosteliales</taxon>
        <taxon>Cavenderiaceae</taxon>
        <taxon>Cavenderia</taxon>
    </lineage>
</organism>
<dbReference type="Proteomes" id="UP000007797">
    <property type="component" value="Unassembled WGS sequence"/>
</dbReference>
<accession>F4PGH1</accession>
<gene>
    <name evidence="1" type="ORF">DFA_03049</name>
</gene>